<gene>
    <name evidence="3" type="ORF">L1F33_04935</name>
</gene>
<keyword evidence="4" id="KW-1185">Reference proteome</keyword>
<dbReference type="InterPro" id="IPR027051">
    <property type="entry name" value="XdhC_Rossmann_dom"/>
</dbReference>
<feature type="domain" description="XdhC- CoxI" evidence="1">
    <location>
        <begin position="34"/>
        <end position="97"/>
    </location>
</feature>
<evidence type="ECO:0000313" key="4">
    <source>
        <dbReference type="Proteomes" id="UP001065265"/>
    </source>
</evidence>
<dbReference type="EMBL" id="CP092471">
    <property type="protein sequence ID" value="UVI40290.1"/>
    <property type="molecule type" value="Genomic_DNA"/>
</dbReference>
<evidence type="ECO:0000313" key="3">
    <source>
        <dbReference type="EMBL" id="UVI40290.1"/>
    </source>
</evidence>
<sequence length="336" mass="35326">MAQAEEAVGDVGVGGWPVHGLEDDVRPRMFAVADAGEVFALATIVAADGGPRPEGAQMVVTNAAAYGFLSGGCIEDDVARHGREVIDGGDPRTLVYGEGSPFIDIRLPCGGRIEVAIERVPPDDPALQNLRELTGARRPAMWLSDGETRFCVGIEEAGAASRYPIERRHDPVQRLVVVGSDPFALAIAGMGRAVGWDTVLLSPFGPTGDPPFGVSCNRRPLSEAFGDLDLDLWTAVAVATHDLEADRDALVPSLLSPAGYVGVLGSRRKLGQRREGLAAAGLSEAQIARLHAPIGIPIPAASPWEVAVSVVGEIIAQRRDAKRGRTSGEQRLNAAA</sequence>
<reference evidence="3" key="1">
    <citation type="submission" date="2022-02" db="EMBL/GenBank/DDBJ databases">
        <title>Qipengyuania spongiae sp. nov., isolated from marine sponge.</title>
        <authorList>
            <person name="Li Z."/>
            <person name="Zhang M."/>
        </authorList>
    </citation>
    <scope>NUCLEOTIDE SEQUENCE</scope>
    <source>
        <strain evidence="3">PHS-Z21</strain>
    </source>
</reference>
<evidence type="ECO:0000259" key="1">
    <source>
        <dbReference type="Pfam" id="PF02625"/>
    </source>
</evidence>
<dbReference type="Proteomes" id="UP001065265">
    <property type="component" value="Chromosome"/>
</dbReference>
<protein>
    <submittedName>
        <fullName evidence="3">XdhC family protein</fullName>
    </submittedName>
</protein>
<feature type="domain" description="XdhC Rossmann" evidence="2">
    <location>
        <begin position="175"/>
        <end position="314"/>
    </location>
</feature>
<organism evidence="3 4">
    <name type="scientific">Qipengyuania spongiae</name>
    <dbReference type="NCBI Taxonomy" id="2909673"/>
    <lineage>
        <taxon>Bacteria</taxon>
        <taxon>Pseudomonadati</taxon>
        <taxon>Pseudomonadota</taxon>
        <taxon>Alphaproteobacteria</taxon>
        <taxon>Sphingomonadales</taxon>
        <taxon>Erythrobacteraceae</taxon>
        <taxon>Qipengyuania</taxon>
    </lineage>
</organism>
<dbReference type="RefSeq" id="WP_265560424.1">
    <property type="nucleotide sequence ID" value="NZ_CP092471.1"/>
</dbReference>
<name>A0ABY5T0G6_9SPHN</name>
<dbReference type="InterPro" id="IPR003777">
    <property type="entry name" value="XdhC_CoxI"/>
</dbReference>
<dbReference type="Pfam" id="PF13478">
    <property type="entry name" value="XdhC_C"/>
    <property type="match status" value="1"/>
</dbReference>
<evidence type="ECO:0000259" key="2">
    <source>
        <dbReference type="Pfam" id="PF13478"/>
    </source>
</evidence>
<dbReference type="PANTHER" id="PTHR30388:SF4">
    <property type="entry name" value="MOLYBDENUM COFACTOR INSERTION CHAPERONE PAOD"/>
    <property type="match status" value="1"/>
</dbReference>
<proteinExistence type="predicted"/>
<dbReference type="Pfam" id="PF02625">
    <property type="entry name" value="XdhC_CoxI"/>
    <property type="match status" value="1"/>
</dbReference>
<dbReference type="Gene3D" id="3.40.50.720">
    <property type="entry name" value="NAD(P)-binding Rossmann-like Domain"/>
    <property type="match status" value="1"/>
</dbReference>
<dbReference type="PANTHER" id="PTHR30388">
    <property type="entry name" value="ALDEHYDE OXIDOREDUCTASE MOLYBDENUM COFACTOR ASSEMBLY PROTEIN"/>
    <property type="match status" value="1"/>
</dbReference>
<dbReference type="InterPro" id="IPR052698">
    <property type="entry name" value="MoCofactor_Util/Proc"/>
</dbReference>
<accession>A0ABY5T0G6</accession>